<feature type="domain" description="YbaK/aminoacyl-tRNA synthetase-associated" evidence="1">
    <location>
        <begin position="46"/>
        <end position="165"/>
    </location>
</feature>
<keyword evidence="3" id="KW-1185">Reference proteome</keyword>
<evidence type="ECO:0000313" key="3">
    <source>
        <dbReference type="Proteomes" id="UP001163739"/>
    </source>
</evidence>
<evidence type="ECO:0000313" key="2">
    <source>
        <dbReference type="EMBL" id="UZE96489.1"/>
    </source>
</evidence>
<dbReference type="InterPro" id="IPR007214">
    <property type="entry name" value="YbaK/aa-tRNA-synth-assoc-dom"/>
</dbReference>
<gene>
    <name evidence="2" type="ORF">NKI27_01700</name>
</gene>
<reference evidence="2" key="1">
    <citation type="submission" date="2022-06" db="EMBL/GenBank/DDBJ databases">
        <title>Alkalimarinus sp. nov., isolated from gut of a Alitta virens.</title>
        <authorList>
            <person name="Yang A.I."/>
            <person name="Shin N.-R."/>
        </authorList>
    </citation>
    <scope>NUCLEOTIDE SEQUENCE</scope>
    <source>
        <strain evidence="2">A2M4</strain>
    </source>
</reference>
<dbReference type="EMBL" id="CP100390">
    <property type="protein sequence ID" value="UZE96489.1"/>
    <property type="molecule type" value="Genomic_DNA"/>
</dbReference>
<sequence>MGKMAFGFKDAGIDELDNEKGGTVMPFQRLLDYLNSHHAKYSIEVHSPAYTASEVAERVHIQGINMAKVVVVKIDNKFSLVVVPSHYHVTCEALAAEIGVHQVDIASEAEFKSNFPGCELGAIPPFGELWHVDVCMSTAFHRDSDIAFNAGSWSELIRMSCMEYMRIASPVLVDHGALAPGLSAKGMSQRRGRESIHLH</sequence>
<organism evidence="2 3">
    <name type="scientific">Alkalimarinus alittae</name>
    <dbReference type="NCBI Taxonomy" id="2961619"/>
    <lineage>
        <taxon>Bacteria</taxon>
        <taxon>Pseudomonadati</taxon>
        <taxon>Pseudomonadota</taxon>
        <taxon>Gammaproteobacteria</taxon>
        <taxon>Alteromonadales</taxon>
        <taxon>Alteromonadaceae</taxon>
        <taxon>Alkalimarinus</taxon>
    </lineage>
</organism>
<dbReference type="RefSeq" id="WP_265047974.1">
    <property type="nucleotide sequence ID" value="NZ_CP100390.1"/>
</dbReference>
<evidence type="ECO:0000259" key="1">
    <source>
        <dbReference type="Pfam" id="PF04073"/>
    </source>
</evidence>
<dbReference type="Gene3D" id="3.90.960.10">
    <property type="entry name" value="YbaK/aminoacyl-tRNA synthetase-associated domain"/>
    <property type="match status" value="1"/>
</dbReference>
<name>A0ABY6N377_9ALTE</name>
<protein>
    <recommendedName>
        <fullName evidence="1">YbaK/aminoacyl-tRNA synthetase-associated domain-containing protein</fullName>
    </recommendedName>
</protein>
<dbReference type="Pfam" id="PF04073">
    <property type="entry name" value="tRNA_edit"/>
    <property type="match status" value="1"/>
</dbReference>
<proteinExistence type="predicted"/>
<dbReference type="SUPFAM" id="SSF55826">
    <property type="entry name" value="YbaK/ProRS associated domain"/>
    <property type="match status" value="1"/>
</dbReference>
<dbReference type="InterPro" id="IPR036754">
    <property type="entry name" value="YbaK/aa-tRNA-synt-asso_dom_sf"/>
</dbReference>
<accession>A0ABY6N377</accession>
<dbReference type="Proteomes" id="UP001163739">
    <property type="component" value="Chromosome"/>
</dbReference>